<evidence type="ECO:0000256" key="3">
    <source>
        <dbReference type="SAM" id="MobiDB-lite"/>
    </source>
</evidence>
<dbReference type="KEGG" id="mvd:AWU67_08375"/>
<dbReference type="Gene3D" id="2.40.10.120">
    <property type="match status" value="1"/>
</dbReference>
<dbReference type="InterPro" id="IPR051201">
    <property type="entry name" value="Chloro_Bact_Ser_Proteases"/>
</dbReference>
<dbReference type="InterPro" id="IPR009003">
    <property type="entry name" value="Peptidase_S1_PA"/>
</dbReference>
<dbReference type="PANTHER" id="PTHR43343">
    <property type="entry name" value="PEPTIDASE S12"/>
    <property type="match status" value="1"/>
</dbReference>
<dbReference type="GO" id="GO:0004252">
    <property type="term" value="F:serine-type endopeptidase activity"/>
    <property type="evidence" value="ECO:0007669"/>
    <property type="project" value="InterPro"/>
</dbReference>
<dbReference type="SUPFAM" id="SSF50156">
    <property type="entry name" value="PDZ domain-like"/>
    <property type="match status" value="1"/>
</dbReference>
<reference evidence="6" key="2">
    <citation type="submission" date="2016-01" db="EMBL/GenBank/DDBJ databases">
        <title>First complete genome sequence of a species in the genus Microterricola, an extremophilic cold active enzyme producing strain ERGS5:02 isolated from Sikkim Himalaya.</title>
        <authorList>
            <person name="Kumar R."/>
            <person name="Singh D."/>
            <person name="Swarnkar M.K."/>
        </authorList>
    </citation>
    <scope>NUCLEOTIDE SEQUENCE [LARGE SCALE GENOMIC DNA]</scope>
    <source>
        <strain evidence="6">ERGS5:02</strain>
    </source>
</reference>
<dbReference type="Pfam" id="PF13180">
    <property type="entry name" value="PDZ_2"/>
    <property type="match status" value="1"/>
</dbReference>
<dbReference type="Gene3D" id="2.30.42.10">
    <property type="match status" value="1"/>
</dbReference>
<dbReference type="PROSITE" id="PS51318">
    <property type="entry name" value="TAT"/>
    <property type="match status" value="1"/>
</dbReference>
<dbReference type="InterPro" id="IPR001478">
    <property type="entry name" value="PDZ"/>
</dbReference>
<dbReference type="AlphaFoldDB" id="A0A0X8E362"/>
<evidence type="ECO:0000256" key="2">
    <source>
        <dbReference type="ARBA" id="ARBA00022801"/>
    </source>
</evidence>
<feature type="region of interest" description="Disordered" evidence="3">
    <location>
        <begin position="66"/>
        <end position="99"/>
    </location>
</feature>
<organism evidence="5 6">
    <name type="scientific">Microterricola viridarii</name>
    <dbReference type="NCBI Taxonomy" id="412690"/>
    <lineage>
        <taxon>Bacteria</taxon>
        <taxon>Bacillati</taxon>
        <taxon>Actinomycetota</taxon>
        <taxon>Actinomycetes</taxon>
        <taxon>Micrococcales</taxon>
        <taxon>Microbacteriaceae</taxon>
        <taxon>Microterricola</taxon>
    </lineage>
</organism>
<dbReference type="InterPro" id="IPR006311">
    <property type="entry name" value="TAT_signal"/>
</dbReference>
<feature type="domain" description="PDZ" evidence="4">
    <location>
        <begin position="317"/>
        <end position="381"/>
    </location>
</feature>
<keyword evidence="6" id="KW-1185">Reference proteome</keyword>
<name>A0A0X8E362_9MICO</name>
<dbReference type="PROSITE" id="PS50106">
    <property type="entry name" value="PDZ"/>
    <property type="match status" value="1"/>
</dbReference>
<keyword evidence="1" id="KW-0645">Protease</keyword>
<dbReference type="Pfam" id="PF13365">
    <property type="entry name" value="Trypsin_2"/>
    <property type="match status" value="1"/>
</dbReference>
<feature type="compositionally biased region" description="Low complexity" evidence="3">
    <location>
        <begin position="85"/>
        <end position="99"/>
    </location>
</feature>
<keyword evidence="2" id="KW-0378">Hydrolase</keyword>
<accession>A0A0X8E362</accession>
<evidence type="ECO:0000313" key="5">
    <source>
        <dbReference type="EMBL" id="AMB58882.1"/>
    </source>
</evidence>
<dbReference type="SUPFAM" id="SSF50494">
    <property type="entry name" value="Trypsin-like serine proteases"/>
    <property type="match status" value="1"/>
</dbReference>
<dbReference type="EMBL" id="CP014145">
    <property type="protein sequence ID" value="AMB58882.1"/>
    <property type="molecule type" value="Genomic_DNA"/>
</dbReference>
<evidence type="ECO:0000256" key="1">
    <source>
        <dbReference type="ARBA" id="ARBA00022670"/>
    </source>
</evidence>
<dbReference type="OrthoDB" id="73775at2"/>
<gene>
    <name evidence="5" type="ORF">AWU67_08375</name>
</gene>
<dbReference type="Proteomes" id="UP000058305">
    <property type="component" value="Chromosome"/>
</dbReference>
<dbReference type="PANTHER" id="PTHR43343:SF3">
    <property type="entry name" value="PROTEASE DO-LIKE 8, CHLOROPLASTIC"/>
    <property type="match status" value="1"/>
</dbReference>
<dbReference type="InterPro" id="IPR001940">
    <property type="entry name" value="Peptidase_S1C"/>
</dbReference>
<protein>
    <recommendedName>
        <fullName evidence="4">PDZ domain-containing protein</fullName>
    </recommendedName>
</protein>
<proteinExistence type="predicted"/>
<dbReference type="InterPro" id="IPR036034">
    <property type="entry name" value="PDZ_sf"/>
</dbReference>
<sequence length="420" mass="39187">MNATHDLTGTHTGMLRRRGLAVLSTAAAATLVVGSGFGGVAAFAATAAGTGASTASTASAQNLPYGGQAQSGSAQLPFTSGGYGDPSSGSGSSGSTSTATVAATPAQQLGVVDVTSQLTYDNAEAMGTGIVLSSSGEILTNNHVVAGSTNISVTVVSTGASYTASVVGTDATADIAVLQLSGASGLQTAAIDSSSTATVGSAVTGVGNAGGVGGTPSAVAGTLTALDQTITTQAEGAAASETLTGLIESSADIQAGDSGGPLYNASNQVIGIDTAAASGGAVAGYSIPIATALSVAGQIESGQASAEITLGSPAFLGVEVVPAGDTSVYGYGNGFGGGTSTSTVPGAMIGGVIDGTAAAAAGLAAGDTITAVNGTAISSASDLTTALAGHAPGQTVTVNWTDASGAPATATVTLGVGPAA</sequence>
<evidence type="ECO:0000313" key="6">
    <source>
        <dbReference type="Proteomes" id="UP000058305"/>
    </source>
</evidence>
<feature type="compositionally biased region" description="Polar residues" evidence="3">
    <location>
        <begin position="68"/>
        <end position="78"/>
    </location>
</feature>
<reference evidence="5 6" key="1">
    <citation type="journal article" date="2016" name="J. Biotechnol.">
        <title>First complete genome sequence of a species in the genus Microterricola, an extremophilic cold active enzyme producing bacterial strain ERGS5:02 isolated from Sikkim Himalaya.</title>
        <authorList>
            <person name="Himanshu"/>
            <person name="Swarnkar M.K."/>
            <person name="Singh D."/>
            <person name="Kumar R."/>
        </authorList>
    </citation>
    <scope>NUCLEOTIDE SEQUENCE [LARGE SCALE GENOMIC DNA]</scope>
    <source>
        <strain evidence="5 6">ERGS5:02</strain>
    </source>
</reference>
<dbReference type="GO" id="GO:0006508">
    <property type="term" value="P:proteolysis"/>
    <property type="evidence" value="ECO:0007669"/>
    <property type="project" value="UniProtKB-KW"/>
</dbReference>
<evidence type="ECO:0000259" key="4">
    <source>
        <dbReference type="PROSITE" id="PS50106"/>
    </source>
</evidence>
<dbReference type="RefSeq" id="WP_067227835.1">
    <property type="nucleotide sequence ID" value="NZ_CP014145.1"/>
</dbReference>
<dbReference type="PRINTS" id="PR00834">
    <property type="entry name" value="PROTEASES2C"/>
</dbReference>
<dbReference type="SMART" id="SM00228">
    <property type="entry name" value="PDZ"/>
    <property type="match status" value="1"/>
</dbReference>